<evidence type="ECO:0000256" key="1">
    <source>
        <dbReference type="ARBA" id="ARBA00009100"/>
    </source>
</evidence>
<protein>
    <recommendedName>
        <fullName evidence="5">Vacuolar protein sorting-associated protein 26</fullName>
    </recommendedName>
</protein>
<feature type="region of interest" description="Disordered" evidence="2">
    <location>
        <begin position="378"/>
        <end position="400"/>
    </location>
</feature>
<feature type="region of interest" description="Disordered" evidence="2">
    <location>
        <begin position="312"/>
        <end position="331"/>
    </location>
</feature>
<proteinExistence type="inferred from homology"/>
<evidence type="ECO:0000256" key="2">
    <source>
        <dbReference type="SAM" id="MobiDB-lite"/>
    </source>
</evidence>
<dbReference type="Proteomes" id="UP000663699">
    <property type="component" value="Chromosome 11"/>
</dbReference>
<keyword evidence="4" id="KW-1185">Reference proteome</keyword>
<dbReference type="InterPro" id="IPR028934">
    <property type="entry name" value="Vps26-related"/>
</dbReference>
<evidence type="ECO:0000313" key="4">
    <source>
        <dbReference type="Proteomes" id="UP000663699"/>
    </source>
</evidence>
<dbReference type="AlphaFoldDB" id="A0A899G4E2"/>
<dbReference type="InterPro" id="IPR014752">
    <property type="entry name" value="Arrestin-like_C"/>
</dbReference>
<dbReference type="PANTHER" id="PTHR12233">
    <property type="entry name" value="VACUOLAR PROTEIN SORTING 26 RELATED"/>
    <property type="match status" value="1"/>
</dbReference>
<dbReference type="EMBL" id="CP054542">
    <property type="protein sequence ID" value="QSL66319.1"/>
    <property type="molecule type" value="Genomic_DNA"/>
</dbReference>
<organism evidence="3 4">
    <name type="scientific">Pneumocystis wakefieldiae</name>
    <dbReference type="NCBI Taxonomy" id="38082"/>
    <lineage>
        <taxon>Eukaryota</taxon>
        <taxon>Fungi</taxon>
        <taxon>Dikarya</taxon>
        <taxon>Ascomycota</taxon>
        <taxon>Taphrinomycotina</taxon>
        <taxon>Pneumocystomycetes</taxon>
        <taxon>Pneumocystaceae</taxon>
        <taxon>Pneumocystis</taxon>
    </lineage>
</organism>
<dbReference type="OrthoDB" id="3821113at2759"/>
<accession>A0A899G4E2</accession>
<dbReference type="FunFam" id="2.60.40.640:FF:000004">
    <property type="entry name" value="Vacuolar protein sorting-associated protein 26"/>
    <property type="match status" value="1"/>
</dbReference>
<reference evidence="3" key="1">
    <citation type="submission" date="2020-06" db="EMBL/GenBank/DDBJ databases">
        <title>Genomes of multiple members of Pneumocystis genus reveal paths to human pathogen Pneumocystis jirovecii.</title>
        <authorList>
            <person name="Cisse O.H."/>
            <person name="Ma L."/>
            <person name="Dekker J."/>
            <person name="Khil P."/>
            <person name="Jo J."/>
            <person name="Brenchley J."/>
            <person name="Blair R."/>
            <person name="Pahar B."/>
            <person name="Chabe M."/>
            <person name="Van Rompay K.A."/>
            <person name="Keesler R."/>
            <person name="Sukura A."/>
            <person name="Hirsch V."/>
            <person name="Kutty G."/>
            <person name="Liu Y."/>
            <person name="Peng L."/>
            <person name="Chen J."/>
            <person name="Song J."/>
            <person name="Weissenbacher-Lang C."/>
            <person name="Xu J."/>
            <person name="Upham N.S."/>
            <person name="Stajich J.E."/>
            <person name="Cuomo C.A."/>
            <person name="Cushion M.T."/>
            <person name="Kovacs J.A."/>
        </authorList>
    </citation>
    <scope>NUCLEOTIDE SEQUENCE</scope>
    <source>
        <strain evidence="3">2A</strain>
    </source>
</reference>
<evidence type="ECO:0008006" key="5">
    <source>
        <dbReference type="Google" id="ProtNLM"/>
    </source>
</evidence>
<dbReference type="Gene3D" id="2.60.40.640">
    <property type="match status" value="2"/>
</dbReference>
<sequence>MASLFFKTPVDVDIRLEGEDSRKMVDIKVGKDRKQKAPLYYDGESVKGSVTLRPKDGKRMEHSGIKVQFIGSIEMFFDRGTHYEFLSLVQELAAPGEMRHSQTFDFEFKNVEKQYESYHGINVKLRYFIRVTISRRMPDIVGEKDIWVYSYKMPNENNSSIKMDVGIEDCLHIEFEYSKSRYHLKDVIVGKIYFLLVRLKIKYMELSIIKRETTGSSPNQYNESETISRFEIMDGQPVRGETIPIRLFLGGFDLTPTFRDVNKKFSTRYYLSLVLIDEDGRRYTESFLESCERQEGNEKMKVSVSCEKNKSKSSKKGYTISKEQNTEKTQHDIAILREATANAAQARLEKNKNKGICTPGKLSSQLAAEKRKTRLELLEDISRGKQMERDEKQRNDLRWD</sequence>
<gene>
    <name evidence="3" type="ORF">MERGE_000697</name>
</gene>
<comment type="similarity">
    <text evidence="1">Belongs to the VPS26 family.</text>
</comment>
<name>A0A899G4E2_9ASCO</name>
<dbReference type="Pfam" id="PF03643">
    <property type="entry name" value="Vps26"/>
    <property type="match status" value="1"/>
</dbReference>
<dbReference type="FunFam" id="2.60.40.640:FF:000010">
    <property type="entry name" value="Vacuolar protein sorting-associated protein 26"/>
    <property type="match status" value="1"/>
</dbReference>
<evidence type="ECO:0000313" key="3">
    <source>
        <dbReference type="EMBL" id="QSL66319.1"/>
    </source>
</evidence>
<dbReference type="GO" id="GO:0006886">
    <property type="term" value="P:intracellular protein transport"/>
    <property type="evidence" value="ECO:0007669"/>
    <property type="project" value="InterPro"/>
</dbReference>